<sequence>MPQYLETLETLIIHSSVDIFFVLNYILKQIVVNQGLVFKNQCANKNNASKCSKLNSKQAVPKAVALKINRTQNNFQMHFKLLTSTFSPNSLMESIFAEKTRTNQSSMGLDINDVVSGHVQHYYFIEVQACELRRVEYC</sequence>
<keyword evidence="3" id="KW-1185">Reference proteome</keyword>
<accession>A0AA86PGI8</accession>
<reference evidence="2 3" key="2">
    <citation type="submission" date="2024-07" db="EMBL/GenBank/DDBJ databases">
        <authorList>
            <person name="Akdeniz Z."/>
        </authorList>
    </citation>
    <scope>NUCLEOTIDE SEQUENCE [LARGE SCALE GENOMIC DNA]</scope>
</reference>
<name>A0AA86PGI8_9EUKA</name>
<organism evidence="1">
    <name type="scientific">Hexamita inflata</name>
    <dbReference type="NCBI Taxonomy" id="28002"/>
    <lineage>
        <taxon>Eukaryota</taxon>
        <taxon>Metamonada</taxon>
        <taxon>Diplomonadida</taxon>
        <taxon>Hexamitidae</taxon>
        <taxon>Hexamitinae</taxon>
        <taxon>Hexamita</taxon>
    </lineage>
</organism>
<proteinExistence type="predicted"/>
<evidence type="ECO:0000313" key="2">
    <source>
        <dbReference type="EMBL" id="CAL6014558.1"/>
    </source>
</evidence>
<dbReference type="Proteomes" id="UP001642409">
    <property type="component" value="Unassembled WGS sequence"/>
</dbReference>
<evidence type="ECO:0000313" key="1">
    <source>
        <dbReference type="EMBL" id="CAI9937912.1"/>
    </source>
</evidence>
<dbReference type="EMBL" id="CATOUU010000653">
    <property type="protein sequence ID" value="CAI9937912.1"/>
    <property type="molecule type" value="Genomic_DNA"/>
</dbReference>
<protein>
    <submittedName>
        <fullName evidence="2">Hypothetical_protein</fullName>
    </submittedName>
</protein>
<dbReference type="AlphaFoldDB" id="A0AA86PGI8"/>
<comment type="caution">
    <text evidence="1">The sequence shown here is derived from an EMBL/GenBank/DDBJ whole genome shotgun (WGS) entry which is preliminary data.</text>
</comment>
<dbReference type="EMBL" id="CAXDID020000071">
    <property type="protein sequence ID" value="CAL6014558.1"/>
    <property type="molecule type" value="Genomic_DNA"/>
</dbReference>
<evidence type="ECO:0000313" key="3">
    <source>
        <dbReference type="Proteomes" id="UP001642409"/>
    </source>
</evidence>
<gene>
    <name evidence="2" type="ORF">HINF_LOCUS24323</name>
    <name evidence="1" type="ORF">HINF_LOCUS25557</name>
</gene>
<reference evidence="1" key="1">
    <citation type="submission" date="2023-06" db="EMBL/GenBank/DDBJ databases">
        <authorList>
            <person name="Kurt Z."/>
        </authorList>
    </citation>
    <scope>NUCLEOTIDE SEQUENCE</scope>
</reference>